<gene>
    <name evidence="1" type="ORF">MM236_13605</name>
</gene>
<keyword evidence="2" id="KW-1185">Reference proteome</keyword>
<protein>
    <submittedName>
        <fullName evidence="1">Carboxypeptidase-like regulatory domain-containing protein</fullName>
    </submittedName>
</protein>
<dbReference type="Proteomes" id="UP001165488">
    <property type="component" value="Unassembled WGS sequence"/>
</dbReference>
<evidence type="ECO:0000313" key="1">
    <source>
        <dbReference type="EMBL" id="MCH7399035.1"/>
    </source>
</evidence>
<accession>A0ABS9UQY9</accession>
<dbReference type="EMBL" id="JAKZGS010000011">
    <property type="protein sequence ID" value="MCH7399035.1"/>
    <property type="molecule type" value="Genomic_DNA"/>
</dbReference>
<dbReference type="InterPro" id="IPR008969">
    <property type="entry name" value="CarboxyPept-like_regulatory"/>
</dbReference>
<dbReference type="SUPFAM" id="SSF49464">
    <property type="entry name" value="Carboxypeptidase regulatory domain-like"/>
    <property type="match status" value="1"/>
</dbReference>
<sequence>MTKFLIPLFGLLLFFFSSEGQTLYKGKIINKVTEISIPFAHLRIDNTNIGTVANSNGEFSIVVPNRYLKNDLVVSCMGYKNEIFPISKLSDKKNIIRLEEETNTLATVEVLAVDIARLIVERAIDRIPQNYPANSERLIGFTREIVSPDSNFQMPYYIGEAEVEALKEGYEKRVKNGDVKLIKGRNYIGENYENINVRFYGGAHDQHNFDWVAKRSGPLNKKNLDKYVFDIADTLRQDGRDIIVVSFKPENNVNSRIGKLHIADETYAIARIENYHTIGKSQSFENSIKSKLSGYNRLYMEYQIDYTNYDSLWRFSHGFYKTAFNKENDFIYLKSQYVTTDFYQSEEAIPYADRVQYRDVFLNKVQGYDPEFWEGHNVMPFEHNIPYQSKDEWEKSTIDKRSRTDKIISILERFRTSFALVYGNSISPRVWLDMNQLGTSWTGEKESMTSTFFGYSSFIKYELGKSWIVGFEEISSFATRRFRSQMATIEWERKLFPRSRPVYLSLGAKTGYSMNGTKLGDFRSDQRFELNGRRLDSGGYDVIFESRGFGVVPFMSLSLEKSRRLKFYGEASLPFILYNNYGVHIKEQRGLFKKSVWLKEKDYESSIQVSEHSNNERLSRNGILSAGIVLSF</sequence>
<comment type="caution">
    <text evidence="1">The sequence shown here is derived from an EMBL/GenBank/DDBJ whole genome shotgun (WGS) entry which is preliminary data.</text>
</comment>
<evidence type="ECO:0000313" key="2">
    <source>
        <dbReference type="Proteomes" id="UP001165488"/>
    </source>
</evidence>
<name>A0ABS9UQY9_9BACT</name>
<dbReference type="Pfam" id="PF13715">
    <property type="entry name" value="CarbopepD_reg_2"/>
    <property type="match status" value="1"/>
</dbReference>
<reference evidence="1" key="1">
    <citation type="submission" date="2022-03" db="EMBL/GenBank/DDBJ databases">
        <title>De novo assembled genomes of Belliella spp. (Cyclobacteriaceae) strains.</title>
        <authorList>
            <person name="Szabo A."/>
            <person name="Korponai K."/>
            <person name="Felfoldi T."/>
        </authorList>
    </citation>
    <scope>NUCLEOTIDE SEQUENCE</scope>
    <source>
        <strain evidence="1">DSM 107340</strain>
    </source>
</reference>
<dbReference type="RefSeq" id="WP_241275537.1">
    <property type="nucleotide sequence ID" value="NZ_JAKZGS010000011.1"/>
</dbReference>
<proteinExistence type="predicted"/>
<organism evidence="1 2">
    <name type="scientific">Belliella calami</name>
    <dbReference type="NCBI Taxonomy" id="2923436"/>
    <lineage>
        <taxon>Bacteria</taxon>
        <taxon>Pseudomonadati</taxon>
        <taxon>Bacteroidota</taxon>
        <taxon>Cytophagia</taxon>
        <taxon>Cytophagales</taxon>
        <taxon>Cyclobacteriaceae</taxon>
        <taxon>Belliella</taxon>
    </lineage>
</organism>